<dbReference type="AlphaFoldDB" id="I4EDB5"/>
<feature type="domain" description="Copper resistance protein D" evidence="11">
    <location>
        <begin position="301"/>
        <end position="395"/>
    </location>
</feature>
<dbReference type="GO" id="GO:0005886">
    <property type="term" value="C:plasma membrane"/>
    <property type="evidence" value="ECO:0007669"/>
    <property type="project" value="UniProtKB-SubCell"/>
</dbReference>
<accession>I4EDB5</accession>
<feature type="transmembrane region" description="Helical" evidence="9">
    <location>
        <begin position="234"/>
        <end position="252"/>
    </location>
</feature>
<gene>
    <name evidence="12" type="ORF">NITHO_1430007</name>
</gene>
<dbReference type="InterPro" id="IPR008457">
    <property type="entry name" value="Cu-R_CopD_dom"/>
</dbReference>
<dbReference type="Proteomes" id="UP000004221">
    <property type="component" value="Unassembled WGS sequence"/>
</dbReference>
<feature type="domain" description="CopC" evidence="10">
    <location>
        <begin position="16"/>
        <end position="112"/>
    </location>
</feature>
<keyword evidence="13" id="KW-1185">Reference proteome</keyword>
<dbReference type="PANTHER" id="PTHR34820">
    <property type="entry name" value="INNER MEMBRANE PROTEIN YEBZ"/>
    <property type="match status" value="1"/>
</dbReference>
<evidence type="ECO:0000259" key="10">
    <source>
        <dbReference type="Pfam" id="PF04234"/>
    </source>
</evidence>
<dbReference type="GO" id="GO:0042597">
    <property type="term" value="C:periplasmic space"/>
    <property type="evidence" value="ECO:0007669"/>
    <property type="project" value="InterPro"/>
</dbReference>
<keyword evidence="8 9" id="KW-0472">Membrane</keyword>
<keyword evidence="5" id="KW-0732">Signal</keyword>
<keyword evidence="7" id="KW-0186">Copper</keyword>
<dbReference type="SUPFAM" id="SSF81296">
    <property type="entry name" value="E set domains"/>
    <property type="match status" value="1"/>
</dbReference>
<feature type="transmembrane region" description="Helical" evidence="9">
    <location>
        <begin position="272"/>
        <end position="293"/>
    </location>
</feature>
<evidence type="ECO:0000313" key="13">
    <source>
        <dbReference type="Proteomes" id="UP000004221"/>
    </source>
</evidence>
<keyword evidence="3 9" id="KW-0812">Transmembrane</keyword>
<dbReference type="GO" id="GO:0005507">
    <property type="term" value="F:copper ion binding"/>
    <property type="evidence" value="ECO:0007669"/>
    <property type="project" value="InterPro"/>
</dbReference>
<protein>
    <submittedName>
        <fullName evidence="12">Copper resistance protein CopC</fullName>
    </submittedName>
</protein>
<feature type="transmembrane region" description="Helical" evidence="9">
    <location>
        <begin position="338"/>
        <end position="359"/>
    </location>
</feature>
<evidence type="ECO:0000256" key="8">
    <source>
        <dbReference type="ARBA" id="ARBA00023136"/>
    </source>
</evidence>
<dbReference type="InterPro" id="IPR014755">
    <property type="entry name" value="Cu-Rt/internalin_Ig-like"/>
</dbReference>
<evidence type="ECO:0000256" key="7">
    <source>
        <dbReference type="ARBA" id="ARBA00023008"/>
    </source>
</evidence>
<keyword evidence="2" id="KW-1003">Cell membrane</keyword>
<feature type="transmembrane region" description="Helical" evidence="9">
    <location>
        <begin position="166"/>
        <end position="187"/>
    </location>
</feature>
<name>I4EDB5_9BACT</name>
<dbReference type="EMBL" id="CAGS01000050">
    <property type="protein sequence ID" value="CCF82677.1"/>
    <property type="molecule type" value="Genomic_DNA"/>
</dbReference>
<comment type="caution">
    <text evidence="12">The sequence shown here is derived from an EMBL/GenBank/DDBJ whole genome shotgun (WGS) entry which is preliminary data.</text>
</comment>
<dbReference type="Pfam" id="PF04234">
    <property type="entry name" value="CopC"/>
    <property type="match status" value="1"/>
</dbReference>
<keyword evidence="4" id="KW-0479">Metal-binding</keyword>
<dbReference type="Gene3D" id="2.60.40.1220">
    <property type="match status" value="1"/>
</dbReference>
<organism evidence="12 13">
    <name type="scientific">Nitrolancea hollandica Lb</name>
    <dbReference type="NCBI Taxonomy" id="1129897"/>
    <lineage>
        <taxon>Bacteria</taxon>
        <taxon>Pseudomonadati</taxon>
        <taxon>Thermomicrobiota</taxon>
        <taxon>Thermomicrobia</taxon>
        <taxon>Sphaerobacterales</taxon>
        <taxon>Sphaerobacterineae</taxon>
        <taxon>Sphaerobacteraceae</taxon>
        <taxon>Nitrolancea</taxon>
    </lineage>
</organism>
<evidence type="ECO:0000256" key="2">
    <source>
        <dbReference type="ARBA" id="ARBA00022475"/>
    </source>
</evidence>
<evidence type="ECO:0000256" key="3">
    <source>
        <dbReference type="ARBA" id="ARBA00022692"/>
    </source>
</evidence>
<dbReference type="InterPro" id="IPR032694">
    <property type="entry name" value="CopC/D"/>
</dbReference>
<evidence type="ECO:0000256" key="9">
    <source>
        <dbReference type="SAM" id="Phobius"/>
    </source>
</evidence>
<dbReference type="GO" id="GO:0046688">
    <property type="term" value="P:response to copper ion"/>
    <property type="evidence" value="ECO:0007669"/>
    <property type="project" value="InterPro"/>
</dbReference>
<evidence type="ECO:0000256" key="1">
    <source>
        <dbReference type="ARBA" id="ARBA00004651"/>
    </source>
</evidence>
<reference evidence="12 13" key="1">
    <citation type="journal article" date="2012" name="ISME J.">
        <title>Nitrification expanded: discovery, physiology and genomics of a nitrite-oxidizing bacterium from the phylum Chloroflexi.</title>
        <authorList>
            <person name="Sorokin D.Y."/>
            <person name="Lucker S."/>
            <person name="Vejmelkova D."/>
            <person name="Kostrikina N.A."/>
            <person name="Kleerebezem R."/>
            <person name="Rijpstra W.I."/>
            <person name="Damste J.S."/>
            <person name="Le Paslier D."/>
            <person name="Muyzer G."/>
            <person name="Wagner M."/>
            <person name="van Loosdrecht M.C."/>
            <person name="Daims H."/>
        </authorList>
    </citation>
    <scope>NUCLEOTIDE SEQUENCE [LARGE SCALE GENOMIC DNA]</scope>
    <source>
        <strain evidence="13">none</strain>
    </source>
</reference>
<feature type="transmembrane region" description="Helical" evidence="9">
    <location>
        <begin position="207"/>
        <end position="227"/>
    </location>
</feature>
<feature type="transmembrane region" description="Helical" evidence="9">
    <location>
        <begin position="380"/>
        <end position="399"/>
    </location>
</feature>
<dbReference type="PANTHER" id="PTHR34820:SF4">
    <property type="entry name" value="INNER MEMBRANE PROTEIN YEBZ"/>
    <property type="match status" value="1"/>
</dbReference>
<feature type="transmembrane region" description="Helical" evidence="9">
    <location>
        <begin position="305"/>
        <end position="326"/>
    </location>
</feature>
<evidence type="ECO:0000256" key="5">
    <source>
        <dbReference type="ARBA" id="ARBA00022729"/>
    </source>
</evidence>
<dbReference type="GO" id="GO:0006825">
    <property type="term" value="P:copper ion transport"/>
    <property type="evidence" value="ECO:0007669"/>
    <property type="project" value="InterPro"/>
</dbReference>
<evidence type="ECO:0000259" key="11">
    <source>
        <dbReference type="Pfam" id="PF05425"/>
    </source>
</evidence>
<evidence type="ECO:0000313" key="12">
    <source>
        <dbReference type="EMBL" id="CCF82677.1"/>
    </source>
</evidence>
<feature type="transmembrane region" description="Helical" evidence="9">
    <location>
        <begin position="137"/>
        <end position="159"/>
    </location>
</feature>
<evidence type="ECO:0000256" key="4">
    <source>
        <dbReference type="ARBA" id="ARBA00022723"/>
    </source>
</evidence>
<dbReference type="InterPro" id="IPR014756">
    <property type="entry name" value="Ig_E-set"/>
</dbReference>
<keyword evidence="6 9" id="KW-1133">Transmembrane helix</keyword>
<comment type="subcellular location">
    <subcellularLocation>
        <location evidence="1">Cell membrane</location>
        <topology evidence="1">Multi-pass membrane protein</topology>
    </subcellularLocation>
</comment>
<evidence type="ECO:0000256" key="6">
    <source>
        <dbReference type="ARBA" id="ARBA00022989"/>
    </source>
</evidence>
<dbReference type="InterPro" id="IPR007348">
    <property type="entry name" value="CopC_dom"/>
</dbReference>
<sequence length="705" mass="75714">MLLIFQATLALPVSAHAELVRSEPSAGSLRPDGVRQVDLSFSEAVDPTRSTIEVFNDRRERVDNNDTKVDAADPKHMVVTLKDVVDGIYTVTWTNTSPDDGHTLRGTYTFRVGQSRLPGAAATASGNPSVLAIGLRWASLLGLAAVAGWFLLGMIGTVLSDTGSGLAIGGAIIALVADALLLPAQAFFPPGGLPAEGIGPTLATMPLAWMVRLALEALLLLVVVRAARSRSGDLLAFPGAIIAAAALVSLTFTSHAAANTDLRLPSMAVNSLHILSVAFWVGGVVQLALAGVLRHSTGHDVLKRFSGIALILAPLAVVTGALNAGVTLPAVSSLWETNYGRVLLVKSAIVVAILGVALVNRRRVRQGIDYVSRIVGSLRIEAVLAVVAVLAASILALSVPPTVAQQQVLSLRSMVDDGRYVQLVVNSPDAGRTGVQVWLTDSDKQIITGVDSVSVDFTMLERTIDLPAVRATAQPDGKWTLSDVPLTVKGWWSIGVHFRGPNIAPADARFFVLLPDPTFSQVERGRAENERAREIYKGAIARLTELKSMRSSEELSDGIGNSVATKYAYEAPDKMTYSTTSGFESVAINDVQYFKRPDGNPWAYRSRLSPYIFPANLPSYYSGADEFTLGRQDTVDGERCQVISFHVPEVPGRDESWYVWWVGIDSHLIRQEGMVAVHHYMTNHYFDHDGPIQITVPEGAVPLPK</sequence>
<dbReference type="Pfam" id="PF05425">
    <property type="entry name" value="CopD"/>
    <property type="match status" value="1"/>
</dbReference>
<proteinExistence type="predicted"/>